<dbReference type="EMBL" id="BART01011305">
    <property type="protein sequence ID" value="GAG83353.1"/>
    <property type="molecule type" value="Genomic_DNA"/>
</dbReference>
<sequence>TFSAPNSLKTCDSRLASTDVVELSEIGINYLMTNEKEKN</sequence>
<evidence type="ECO:0000313" key="1">
    <source>
        <dbReference type="EMBL" id="GAG83353.1"/>
    </source>
</evidence>
<protein>
    <submittedName>
        <fullName evidence="1">Uncharacterized protein</fullName>
    </submittedName>
</protein>
<dbReference type="AlphaFoldDB" id="X1BGV5"/>
<comment type="caution">
    <text evidence="1">The sequence shown here is derived from an EMBL/GenBank/DDBJ whole genome shotgun (WGS) entry which is preliminary data.</text>
</comment>
<reference evidence="1" key="1">
    <citation type="journal article" date="2014" name="Front. Microbiol.">
        <title>High frequency of phylogenetically diverse reductive dehalogenase-homologous genes in deep subseafloor sedimentary metagenomes.</title>
        <authorList>
            <person name="Kawai M."/>
            <person name="Futagami T."/>
            <person name="Toyoda A."/>
            <person name="Takaki Y."/>
            <person name="Nishi S."/>
            <person name="Hori S."/>
            <person name="Arai W."/>
            <person name="Tsubouchi T."/>
            <person name="Morono Y."/>
            <person name="Uchiyama I."/>
            <person name="Ito T."/>
            <person name="Fujiyama A."/>
            <person name="Inagaki F."/>
            <person name="Takami H."/>
        </authorList>
    </citation>
    <scope>NUCLEOTIDE SEQUENCE</scope>
    <source>
        <strain evidence="1">Expedition CK06-06</strain>
    </source>
</reference>
<organism evidence="1">
    <name type="scientific">marine sediment metagenome</name>
    <dbReference type="NCBI Taxonomy" id="412755"/>
    <lineage>
        <taxon>unclassified sequences</taxon>
        <taxon>metagenomes</taxon>
        <taxon>ecological metagenomes</taxon>
    </lineage>
</organism>
<gene>
    <name evidence="1" type="ORF">S01H4_24144</name>
</gene>
<name>X1BGV5_9ZZZZ</name>
<feature type="non-terminal residue" evidence="1">
    <location>
        <position position="1"/>
    </location>
</feature>
<proteinExistence type="predicted"/>
<accession>X1BGV5</accession>